<protein>
    <submittedName>
        <fullName evidence="2">Uncharacterized protein</fullName>
    </submittedName>
</protein>
<dbReference type="AlphaFoldDB" id="K6VNF2"/>
<accession>K6VNF2</accession>
<keyword evidence="3" id="KW-1185">Reference proteome</keyword>
<keyword evidence="1" id="KW-1133">Transmembrane helix</keyword>
<dbReference type="Proteomes" id="UP000008366">
    <property type="component" value="Unassembled WGS sequence"/>
</dbReference>
<keyword evidence="1" id="KW-0812">Transmembrane</keyword>
<feature type="transmembrane region" description="Helical" evidence="1">
    <location>
        <begin position="75"/>
        <end position="95"/>
    </location>
</feature>
<organism evidence="2 3">
    <name type="scientific">Kineosphaera limosa NBRC 100340</name>
    <dbReference type="NCBI Taxonomy" id="1184609"/>
    <lineage>
        <taxon>Bacteria</taxon>
        <taxon>Bacillati</taxon>
        <taxon>Actinomycetota</taxon>
        <taxon>Actinomycetes</taxon>
        <taxon>Micrococcales</taxon>
        <taxon>Dermatophilaceae</taxon>
        <taxon>Kineosphaera</taxon>
    </lineage>
</organism>
<evidence type="ECO:0000313" key="3">
    <source>
        <dbReference type="Proteomes" id="UP000008366"/>
    </source>
</evidence>
<feature type="transmembrane region" description="Helical" evidence="1">
    <location>
        <begin position="115"/>
        <end position="134"/>
    </location>
</feature>
<evidence type="ECO:0000256" key="1">
    <source>
        <dbReference type="SAM" id="Phobius"/>
    </source>
</evidence>
<evidence type="ECO:0000313" key="2">
    <source>
        <dbReference type="EMBL" id="GAB97753.1"/>
    </source>
</evidence>
<gene>
    <name evidence="2" type="ORF">KILIM_080_00240</name>
</gene>
<keyword evidence="1" id="KW-0472">Membrane</keyword>
<comment type="caution">
    <text evidence="2">The sequence shown here is derived from an EMBL/GenBank/DDBJ whole genome shotgun (WGS) entry which is preliminary data.</text>
</comment>
<dbReference type="RefSeq" id="WP_006594285.1">
    <property type="nucleotide sequence ID" value="NZ_BAHD01000080.1"/>
</dbReference>
<feature type="transmembrane region" description="Helical" evidence="1">
    <location>
        <begin position="146"/>
        <end position="165"/>
    </location>
</feature>
<name>K6VNF2_9MICO</name>
<reference evidence="2 3" key="1">
    <citation type="submission" date="2012-08" db="EMBL/GenBank/DDBJ databases">
        <title>Whole genome shotgun sequence of Kineosphaera limosa NBRC 100340.</title>
        <authorList>
            <person name="Yoshida I."/>
            <person name="Isaki S."/>
            <person name="Hosoyama A."/>
            <person name="Tsuchikane K."/>
            <person name="Katsumata H."/>
            <person name="Ando Y."/>
            <person name="Ohji S."/>
            <person name="Hamada M."/>
            <person name="Tamura T."/>
            <person name="Yamazoe A."/>
            <person name="Yamazaki S."/>
            <person name="Fujita N."/>
        </authorList>
    </citation>
    <scope>NUCLEOTIDE SEQUENCE [LARGE SCALE GENOMIC DNA]</scope>
    <source>
        <strain evidence="2 3">NBRC 100340</strain>
    </source>
</reference>
<dbReference type="OrthoDB" id="3711197at2"/>
<sequence length="210" mass="21679">MWSLLVSIAPLCVVGAVSPVIFLNASSVYARGGVGAALRFLAGILTVLLLLGVASMGLLGTAAATEAEREIASRAVDRFLGLLLGIYGGYLLVQFVRKHEHPASVEPPRQQAEFVGGFLGMATNFTTLPIFMSVGQRIGASGVPMIGKVLIVVLAAGVVAAPAWLPMALHRFTSGGDLSAKVRSRITNATSIISIAACGLGAIFLLVHGV</sequence>
<feature type="transmembrane region" description="Helical" evidence="1">
    <location>
        <begin position="40"/>
        <end position="63"/>
    </location>
</feature>
<dbReference type="EMBL" id="BAHD01000080">
    <property type="protein sequence ID" value="GAB97753.1"/>
    <property type="molecule type" value="Genomic_DNA"/>
</dbReference>
<feature type="transmembrane region" description="Helical" evidence="1">
    <location>
        <begin position="185"/>
        <end position="207"/>
    </location>
</feature>
<proteinExistence type="predicted"/>